<evidence type="ECO:0000313" key="2">
    <source>
        <dbReference type="EMBL" id="KAB1865079.1"/>
    </source>
</evidence>
<comment type="caution">
    <text evidence="2">The sequence shown here is derived from an EMBL/GenBank/DDBJ whole genome shotgun (WGS) entry which is preliminary data.</text>
</comment>
<keyword evidence="1" id="KW-0812">Transmembrane</keyword>
<feature type="transmembrane region" description="Helical" evidence="1">
    <location>
        <begin position="186"/>
        <end position="219"/>
    </location>
</feature>
<keyword evidence="1" id="KW-1133">Transmembrane helix</keyword>
<proteinExistence type="predicted"/>
<evidence type="ECO:0000313" key="3">
    <source>
        <dbReference type="Proteomes" id="UP000478836"/>
    </source>
</evidence>
<dbReference type="EMBL" id="WAAO01000002">
    <property type="protein sequence ID" value="KAB1865079.1"/>
    <property type="molecule type" value="Genomic_DNA"/>
</dbReference>
<accession>A0ABQ6V7C3</accession>
<name>A0ABQ6V7C3_9MICO</name>
<sequence>MNLLATVMPGFREARIPLTVGALWVLAAFLFLGPAWDAVSDMIPGLRWLTEQLAAVPLVYIIGGLTFAAYLIGLALQPLSVGVARWLLRPFYRAQFADAYPEGKLARAVFRFVRRRIDVSEYLGPVGDAVMSVYVAAGLPASMALHYPNERLVARFDATALQLWKAAPDQYQEYDRLRAERDFRRAIWLPLGATAASLGLLLSWWIGLLPMIVGLALLYQSWQTDHRRAVLMANALFQGLVQDAELKSMVRILATLRMPRDWREHESLRCAVTAVAFAKVGDFESSDDLTWEAAAATLSDAVPELHRLDTSANLQTPKNRRALEGVAKRVRDIFRANDEEDEIAVYDARLRKYLKAAEAAGRTAPA</sequence>
<reference evidence="3" key="1">
    <citation type="submission" date="2019-09" db="EMBL/GenBank/DDBJ databases">
        <title>Whole genome sequencing of Microbacterium maritypicum.</title>
        <authorList>
            <person name="Lenchi N."/>
        </authorList>
    </citation>
    <scope>NUCLEOTIDE SEQUENCE [LARGE SCALE GENOMIC DNA]</scope>
    <source>
        <strain evidence="3">G1</strain>
    </source>
</reference>
<evidence type="ECO:0000256" key="1">
    <source>
        <dbReference type="SAM" id="Phobius"/>
    </source>
</evidence>
<keyword evidence="3" id="KW-1185">Reference proteome</keyword>
<keyword evidence="1" id="KW-0472">Membrane</keyword>
<protein>
    <submittedName>
        <fullName evidence="2">Uncharacterized protein</fullName>
    </submittedName>
</protein>
<feature type="transmembrane region" description="Helical" evidence="1">
    <location>
        <begin position="53"/>
        <end position="76"/>
    </location>
</feature>
<dbReference type="RefSeq" id="WP_151459691.1">
    <property type="nucleotide sequence ID" value="NZ_WAAO01000002.1"/>
</dbReference>
<organism evidence="2 3">
    <name type="scientific">Microbacterium algeriense</name>
    <dbReference type="NCBI Taxonomy" id="2615184"/>
    <lineage>
        <taxon>Bacteria</taxon>
        <taxon>Bacillati</taxon>
        <taxon>Actinomycetota</taxon>
        <taxon>Actinomycetes</taxon>
        <taxon>Micrococcales</taxon>
        <taxon>Microbacteriaceae</taxon>
        <taxon>Microbacterium</taxon>
    </lineage>
</organism>
<gene>
    <name evidence="2" type="ORF">F6A08_13600</name>
</gene>
<dbReference type="Proteomes" id="UP000478836">
    <property type="component" value="Unassembled WGS sequence"/>
</dbReference>
<dbReference type="GeneID" id="77477500"/>